<organism evidence="5 6">
    <name type="scientific">Euplotes crassus</name>
    <dbReference type="NCBI Taxonomy" id="5936"/>
    <lineage>
        <taxon>Eukaryota</taxon>
        <taxon>Sar</taxon>
        <taxon>Alveolata</taxon>
        <taxon>Ciliophora</taxon>
        <taxon>Intramacronucleata</taxon>
        <taxon>Spirotrichea</taxon>
        <taxon>Hypotrichia</taxon>
        <taxon>Euplotida</taxon>
        <taxon>Euplotidae</taxon>
        <taxon>Moneuplotes</taxon>
    </lineage>
</organism>
<evidence type="ECO:0000256" key="4">
    <source>
        <dbReference type="ARBA" id="ARBA00023242"/>
    </source>
</evidence>
<evidence type="ECO:0000313" key="5">
    <source>
        <dbReference type="EMBL" id="CAI2381560.1"/>
    </source>
</evidence>
<dbReference type="PANTHER" id="PTHR12363:SF33">
    <property type="entry name" value="IMPORTIN-13"/>
    <property type="match status" value="1"/>
</dbReference>
<dbReference type="InterPro" id="IPR058537">
    <property type="entry name" value="TPR_TNPO3_IPO13_4th"/>
</dbReference>
<dbReference type="InterPro" id="IPR011989">
    <property type="entry name" value="ARM-like"/>
</dbReference>
<dbReference type="GO" id="GO:0005737">
    <property type="term" value="C:cytoplasm"/>
    <property type="evidence" value="ECO:0007669"/>
    <property type="project" value="TreeGrafter"/>
</dbReference>
<keyword evidence="4" id="KW-0539">Nucleus</keyword>
<protein>
    <recommendedName>
        <fullName evidence="7">Exportin-1/Importin-beta-like domain-containing protein</fullName>
    </recommendedName>
</protein>
<comment type="caution">
    <text evidence="5">The sequence shown here is derived from an EMBL/GenBank/DDBJ whole genome shotgun (WGS) entry which is preliminary data.</text>
</comment>
<gene>
    <name evidence="5" type="ORF">ECRASSUSDP1_LOCUS23016</name>
</gene>
<comment type="subcellular location">
    <subcellularLocation>
        <location evidence="1">Nucleus</location>
    </subcellularLocation>
</comment>
<reference evidence="5" key="1">
    <citation type="submission" date="2023-07" db="EMBL/GenBank/DDBJ databases">
        <authorList>
            <consortium name="AG Swart"/>
            <person name="Singh M."/>
            <person name="Singh A."/>
            <person name="Seah K."/>
            <person name="Emmerich C."/>
        </authorList>
    </citation>
    <scope>NUCLEOTIDE SEQUENCE</scope>
    <source>
        <strain evidence="5">DP1</strain>
    </source>
</reference>
<sequence>MEDYSANLLETITYFYTKAAQENKFKETEQKLIEFTRCEEAWEGCFFMLNQPDLNDYQMIFAANTLKSKMMFEFDNFKNNHPEEAARFGEEIIKMIKEFINNRSSRPNEVVINSLCLSLAFFSIHQDALPDIDSELCSNVDEVCAMFTVLRYLSEETFFNRIVVKEEVVNSFFRKLREFSPNVFRLINKWAEIMLNPNSEEIKQIDSNRISKLKSSIVEAIFSWVLMEIKEEHFQIISQECEYLIRILFDELQQEGDSASNASSCLGEIMILCKRFKHEDLKKFLFESMDLLLPKFQELCEIEDLQSIENYTEMFLDFADSEIESCIKGQHSQLLNAIIIGFRFEGKHFSQCCKFFGYFFNYIRDNFMEEEREALLPQIKSTLEQLFACIVKKTIMKENEFLEMNDKNDRHVDFVELFENRDRIGHLLKRIAQCIGYQEMYKMQIQQLHDTMTDGNLEDLSTLREIENLLFCLSYSIQLFENFQEVQNVNMLMSDLLQTDLPKATAIRRAILDIIHIISEFMKEMDDETLQTYVRFIMDGFNDQLTLEVSSQCFSNMILKNLETFGPYLDQFLDPANITEFSKVIVSYNPRWGKIFTAILTLSCSVYGNTPDKFRESLIQVLSPFVTILTQESIGAGEATICFEYIADIFRVINDEKRSYGMIKAPSREVLIEIFPTILGLIENFHQQEKPIEASSRVIKYSLRACNDHSDALDQLIQTYVEKVTELFTRYPCSWLIYPISILVPIFGARVNFRELFCNIKEHLLSKVFEHFNSEEVIKADPLLAADLFNMMRKYLQENPDSIFCAGSFKNLMEFTILCCQIEHPELSRQLADFQIDIFIKLKRIQQQELVLVCSEQEMIQIAEFAFEKGAIIFEKYIEAITKVPLEATIDNMVDFMTEIVIYFPEQSVQWINSCLVNVPHNILSEDEKKDFCVDFEYGPDSELNIHRSFKILMKRSKQATLQKLD</sequence>
<evidence type="ECO:0008006" key="7">
    <source>
        <dbReference type="Google" id="ProtNLM"/>
    </source>
</evidence>
<dbReference type="GO" id="GO:0006606">
    <property type="term" value="P:protein import into nucleus"/>
    <property type="evidence" value="ECO:0007669"/>
    <property type="project" value="TreeGrafter"/>
</dbReference>
<evidence type="ECO:0000313" key="6">
    <source>
        <dbReference type="Proteomes" id="UP001295684"/>
    </source>
</evidence>
<name>A0AAD2D6I0_EUPCR</name>
<dbReference type="Pfam" id="PF24139">
    <property type="entry name" value="TPR_TNPO3_IPO13_4th"/>
    <property type="match status" value="1"/>
</dbReference>
<dbReference type="Proteomes" id="UP001295684">
    <property type="component" value="Unassembled WGS sequence"/>
</dbReference>
<dbReference type="AlphaFoldDB" id="A0AAD2D6I0"/>
<evidence type="ECO:0000256" key="3">
    <source>
        <dbReference type="ARBA" id="ARBA00022448"/>
    </source>
</evidence>
<dbReference type="EMBL" id="CAMPGE010023641">
    <property type="protein sequence ID" value="CAI2381560.1"/>
    <property type="molecule type" value="Genomic_DNA"/>
</dbReference>
<keyword evidence="3" id="KW-0813">Transport</keyword>
<dbReference type="SUPFAM" id="SSF48371">
    <property type="entry name" value="ARM repeat"/>
    <property type="match status" value="1"/>
</dbReference>
<proteinExistence type="inferred from homology"/>
<accession>A0AAD2D6I0</accession>
<dbReference type="InterPro" id="IPR016024">
    <property type="entry name" value="ARM-type_fold"/>
</dbReference>
<comment type="similarity">
    <text evidence="2">Belongs to the importin beta family.</text>
</comment>
<dbReference type="PANTHER" id="PTHR12363">
    <property type="entry name" value="TRANSPORTIN 3 AND IMPORTIN 13"/>
    <property type="match status" value="1"/>
</dbReference>
<dbReference type="Gene3D" id="1.25.10.10">
    <property type="entry name" value="Leucine-rich Repeat Variant"/>
    <property type="match status" value="1"/>
</dbReference>
<dbReference type="InterPro" id="IPR051345">
    <property type="entry name" value="Importin_beta-like_NTR"/>
</dbReference>
<dbReference type="GO" id="GO:0005634">
    <property type="term" value="C:nucleus"/>
    <property type="evidence" value="ECO:0007669"/>
    <property type="project" value="UniProtKB-SubCell"/>
</dbReference>
<evidence type="ECO:0000256" key="1">
    <source>
        <dbReference type="ARBA" id="ARBA00004123"/>
    </source>
</evidence>
<keyword evidence="6" id="KW-1185">Reference proteome</keyword>
<evidence type="ECO:0000256" key="2">
    <source>
        <dbReference type="ARBA" id="ARBA00007991"/>
    </source>
</evidence>